<evidence type="ECO:0000256" key="1">
    <source>
        <dbReference type="ARBA" id="ARBA00001917"/>
    </source>
</evidence>
<evidence type="ECO:0000256" key="5">
    <source>
        <dbReference type="ARBA" id="ARBA00022723"/>
    </source>
</evidence>
<dbReference type="GO" id="GO:0010181">
    <property type="term" value="F:FMN binding"/>
    <property type="evidence" value="ECO:0007669"/>
    <property type="project" value="UniProtKB-UniRule"/>
</dbReference>
<keyword evidence="3 11" id="KW-0285">Flavoprotein</keyword>
<dbReference type="Gene3D" id="3.20.20.70">
    <property type="entry name" value="Aldolase class I"/>
    <property type="match status" value="1"/>
</dbReference>
<keyword evidence="7 11" id="KW-0521">NADP</keyword>
<evidence type="ECO:0000259" key="12">
    <source>
        <dbReference type="Pfam" id="PF01070"/>
    </source>
</evidence>
<evidence type="ECO:0000256" key="7">
    <source>
        <dbReference type="ARBA" id="ARBA00022857"/>
    </source>
</evidence>
<evidence type="ECO:0000313" key="13">
    <source>
        <dbReference type="EMBL" id="XDO98402.1"/>
    </source>
</evidence>
<dbReference type="CDD" id="cd02811">
    <property type="entry name" value="IDI-2_FMN"/>
    <property type="match status" value="1"/>
</dbReference>
<feature type="binding site" evidence="11">
    <location>
        <position position="163"/>
    </location>
    <ligand>
        <name>Mg(2+)</name>
        <dbReference type="ChEBI" id="CHEBI:18420"/>
    </ligand>
</feature>
<feature type="domain" description="FMN-dependent dehydrogenase" evidence="12">
    <location>
        <begin position="179"/>
        <end position="340"/>
    </location>
</feature>
<comment type="cofactor">
    <cofactor evidence="11">
        <name>Mg(2+)</name>
        <dbReference type="ChEBI" id="CHEBI:18420"/>
    </cofactor>
</comment>
<keyword evidence="5 11" id="KW-0479">Metal-binding</keyword>
<organism evidence="13">
    <name type="scientific">Caulobacter sp. 73W</name>
    <dbReference type="NCBI Taxonomy" id="3161137"/>
    <lineage>
        <taxon>Bacteria</taxon>
        <taxon>Pseudomonadati</taxon>
        <taxon>Pseudomonadota</taxon>
        <taxon>Alphaproteobacteria</taxon>
        <taxon>Caulobacterales</taxon>
        <taxon>Caulobacteraceae</taxon>
        <taxon>Caulobacter</taxon>
    </lineage>
</organism>
<feature type="binding site" evidence="11">
    <location>
        <position position="224"/>
    </location>
    <ligand>
        <name>FMN</name>
        <dbReference type="ChEBI" id="CHEBI:58210"/>
    </ligand>
</feature>
<evidence type="ECO:0000256" key="10">
    <source>
        <dbReference type="ARBA" id="ARBA00025810"/>
    </source>
</evidence>
<comment type="cofactor">
    <cofactor evidence="11">
        <name>NADPH</name>
        <dbReference type="ChEBI" id="CHEBI:57783"/>
    </cofactor>
</comment>
<gene>
    <name evidence="11 13" type="primary">fni</name>
    <name evidence="13" type="ORF">ABOZ73_08310</name>
</gene>
<comment type="similarity">
    <text evidence="11">Belongs to the IPP isomerase type 2 family.</text>
</comment>
<keyword evidence="8 11" id="KW-0414">Isoprene biosynthesis</keyword>
<dbReference type="GO" id="GO:0008299">
    <property type="term" value="P:isoprenoid biosynthetic process"/>
    <property type="evidence" value="ECO:0007669"/>
    <property type="project" value="UniProtKB-UniRule"/>
</dbReference>
<comment type="cofactor">
    <cofactor evidence="1 11">
        <name>FMN</name>
        <dbReference type="ChEBI" id="CHEBI:58210"/>
    </cofactor>
</comment>
<feature type="binding site" evidence="11">
    <location>
        <position position="162"/>
    </location>
    <ligand>
        <name>substrate</name>
    </ligand>
</feature>
<feature type="binding site" evidence="11">
    <location>
        <begin position="98"/>
        <end position="100"/>
    </location>
    <ligand>
        <name>substrate</name>
    </ligand>
</feature>
<dbReference type="AlphaFoldDB" id="A0AB39KWN9"/>
<feature type="binding site" evidence="11">
    <location>
        <position position="67"/>
    </location>
    <ligand>
        <name>FMN</name>
        <dbReference type="ChEBI" id="CHEBI:58210"/>
    </ligand>
</feature>
<dbReference type="GO" id="GO:0070402">
    <property type="term" value="F:NADPH binding"/>
    <property type="evidence" value="ECO:0007669"/>
    <property type="project" value="UniProtKB-UniRule"/>
</dbReference>
<evidence type="ECO:0000256" key="8">
    <source>
        <dbReference type="ARBA" id="ARBA00023229"/>
    </source>
</evidence>
<dbReference type="GO" id="GO:0016491">
    <property type="term" value="F:oxidoreductase activity"/>
    <property type="evidence" value="ECO:0007669"/>
    <property type="project" value="InterPro"/>
</dbReference>
<keyword evidence="6 11" id="KW-0460">Magnesium</keyword>
<proteinExistence type="inferred from homology"/>
<accession>A0AB39KWN9</accession>
<evidence type="ECO:0000256" key="2">
    <source>
        <dbReference type="ARBA" id="ARBA00022490"/>
    </source>
</evidence>
<evidence type="ECO:0000256" key="4">
    <source>
        <dbReference type="ARBA" id="ARBA00022643"/>
    </source>
</evidence>
<comment type="subunit">
    <text evidence="10 11">Homooctamer. Dimer of tetramers.</text>
</comment>
<name>A0AB39KWN9_9CAUL</name>
<comment type="catalytic activity">
    <reaction evidence="11">
        <text>isopentenyl diphosphate = dimethylallyl diphosphate</text>
        <dbReference type="Rhea" id="RHEA:23284"/>
        <dbReference type="ChEBI" id="CHEBI:57623"/>
        <dbReference type="ChEBI" id="CHEBI:128769"/>
        <dbReference type="EC" id="5.3.3.2"/>
    </reaction>
</comment>
<dbReference type="InterPro" id="IPR000262">
    <property type="entry name" value="FMN-dep_DH"/>
</dbReference>
<feature type="binding site" evidence="11">
    <location>
        <begin position="295"/>
        <end position="296"/>
    </location>
    <ligand>
        <name>FMN</name>
        <dbReference type="ChEBI" id="CHEBI:58210"/>
    </ligand>
</feature>
<evidence type="ECO:0000256" key="11">
    <source>
        <dbReference type="HAMAP-Rule" id="MF_00354"/>
    </source>
</evidence>
<feature type="binding site" evidence="11">
    <location>
        <position position="127"/>
    </location>
    <ligand>
        <name>FMN</name>
        <dbReference type="ChEBI" id="CHEBI:58210"/>
    </ligand>
</feature>
<dbReference type="RefSeq" id="WP_369062277.1">
    <property type="nucleotide sequence ID" value="NZ_CP158375.1"/>
</dbReference>
<keyword evidence="2 11" id="KW-0963">Cytoplasm</keyword>
<feature type="binding site" evidence="11">
    <location>
        <begin position="274"/>
        <end position="276"/>
    </location>
    <ligand>
        <name>FMN</name>
        <dbReference type="ChEBI" id="CHEBI:58210"/>
    </ligand>
</feature>
<evidence type="ECO:0000256" key="9">
    <source>
        <dbReference type="ARBA" id="ARBA00023235"/>
    </source>
</evidence>
<dbReference type="NCBIfam" id="TIGR02151">
    <property type="entry name" value="IPP_isom_2"/>
    <property type="match status" value="1"/>
</dbReference>
<dbReference type="GO" id="GO:0000287">
    <property type="term" value="F:magnesium ion binding"/>
    <property type="evidence" value="ECO:0007669"/>
    <property type="project" value="UniProtKB-UniRule"/>
</dbReference>
<keyword evidence="4 11" id="KW-0288">FMN</keyword>
<dbReference type="EMBL" id="CP158375">
    <property type="protein sequence ID" value="XDO98402.1"/>
    <property type="molecule type" value="Genomic_DNA"/>
</dbReference>
<feature type="binding site" evidence="11">
    <location>
        <begin position="68"/>
        <end position="70"/>
    </location>
    <ligand>
        <name>FMN</name>
        <dbReference type="ChEBI" id="CHEBI:58210"/>
    </ligand>
</feature>
<keyword evidence="9 11" id="KW-0413">Isomerase</keyword>
<dbReference type="InterPro" id="IPR013785">
    <property type="entry name" value="Aldolase_TIM"/>
</dbReference>
<comment type="function">
    <text evidence="11">Involved in the biosynthesis of isoprenoids. Catalyzes the 1,3-allylic rearrangement of the homoallylic substrate isopentenyl (IPP) to its allylic isomer, dimethylallyl diphosphate (DMAPP).</text>
</comment>
<evidence type="ECO:0000256" key="6">
    <source>
        <dbReference type="ARBA" id="ARBA00022842"/>
    </source>
</evidence>
<dbReference type="InterPro" id="IPR011179">
    <property type="entry name" value="IPdP_isomerase"/>
</dbReference>
<dbReference type="GO" id="GO:0005737">
    <property type="term" value="C:cytoplasm"/>
    <property type="evidence" value="ECO:0007669"/>
    <property type="project" value="UniProtKB-SubCell"/>
</dbReference>
<dbReference type="PANTHER" id="PTHR43665:SF1">
    <property type="entry name" value="ISOPENTENYL-DIPHOSPHATE DELTA-ISOMERASE"/>
    <property type="match status" value="1"/>
</dbReference>
<comment type="subcellular location">
    <subcellularLocation>
        <location evidence="11">Cytoplasm</location>
    </subcellularLocation>
</comment>
<dbReference type="PIRSF" id="PIRSF003314">
    <property type="entry name" value="IPP_isomerase"/>
    <property type="match status" value="1"/>
</dbReference>
<dbReference type="SUPFAM" id="SSF51395">
    <property type="entry name" value="FMN-linked oxidoreductases"/>
    <property type="match status" value="1"/>
</dbReference>
<dbReference type="EC" id="5.3.3.2" evidence="11"/>
<dbReference type="HAMAP" id="MF_00354">
    <property type="entry name" value="Idi_2"/>
    <property type="match status" value="1"/>
</dbReference>
<feature type="binding site" evidence="11">
    <location>
        <position position="194"/>
    </location>
    <ligand>
        <name>FMN</name>
        <dbReference type="ChEBI" id="CHEBI:58210"/>
    </ligand>
</feature>
<evidence type="ECO:0000256" key="3">
    <source>
        <dbReference type="ARBA" id="ARBA00022630"/>
    </source>
</evidence>
<sequence>MNDSEAIVRRKDEHLDIALAQQAQAGRANAFDAYAFDHNALPEIGFDQVDLGVRFLDWSLRLPFLISSMTGGPARGQAINANLAEAAEHLGIALAVGSQRVALEGAGAAGIDKTLRRRIPTAPLLGNLGAAQLVLGYGVDEARRAIEMIGADGLIIHLNPLQEAVQPGGDRDWRGVLSAIEMICARIDAPVLVKEVGAGLSAGVARRLRDAGVAALDVAGRGGTSWSGIEAERTADPAARQAAAPFRDWGIPTPRALEEVRSALPDTPLIGSGGVRHGLDAAKALRLGADLVGQAGAVLEAALVSAEAVVGHFDIMAQQLRICCFATGSPDLDRLRQARLVRHALPVHDV</sequence>
<dbReference type="PANTHER" id="PTHR43665">
    <property type="entry name" value="ISOPENTENYL-DIPHOSPHATE DELTA-ISOMERASE"/>
    <property type="match status" value="1"/>
</dbReference>
<comment type="caution">
    <text evidence="11">Lacks conserved residue(s) required for the propagation of feature annotation.</text>
</comment>
<feature type="binding site" evidence="11">
    <location>
        <begin position="10"/>
        <end position="11"/>
    </location>
    <ligand>
        <name>substrate</name>
    </ligand>
</feature>
<reference evidence="13" key="1">
    <citation type="submission" date="2024-06" db="EMBL/GenBank/DDBJ databases">
        <title>Caulobacter inopinatus, sp. nov.</title>
        <authorList>
            <person name="Donachie S.P."/>
        </authorList>
    </citation>
    <scope>NUCLEOTIDE SEQUENCE</scope>
    <source>
        <strain evidence="13">73W</strain>
    </source>
</reference>
<protein>
    <recommendedName>
        <fullName evidence="11">Isopentenyl-diphosphate delta-isomerase</fullName>
        <shortName evidence="11">IPP isomerase</shortName>
        <ecNumber evidence="11">5.3.3.2</ecNumber>
    </recommendedName>
    <alternativeName>
        <fullName evidence="11">Isopentenyl diphosphate:dimethylallyl diphosphate isomerase</fullName>
    </alternativeName>
    <alternativeName>
        <fullName evidence="11">Isopentenyl pyrophosphate isomerase</fullName>
    </alternativeName>
    <alternativeName>
        <fullName evidence="11">Type 2 isopentenyl diphosphate isomerase</fullName>
        <shortName evidence="11">IDI-2</shortName>
    </alternativeName>
</protein>
<feature type="binding site" evidence="11">
    <location>
        <position position="98"/>
    </location>
    <ligand>
        <name>FMN</name>
        <dbReference type="ChEBI" id="CHEBI:58210"/>
    </ligand>
</feature>
<dbReference type="Pfam" id="PF01070">
    <property type="entry name" value="FMN_dh"/>
    <property type="match status" value="1"/>
</dbReference>
<dbReference type="GO" id="GO:0004452">
    <property type="term" value="F:isopentenyl-diphosphate delta-isomerase activity"/>
    <property type="evidence" value="ECO:0007669"/>
    <property type="project" value="UniProtKB-UniRule"/>
</dbReference>